<feature type="compositionally biased region" description="Low complexity" evidence="1">
    <location>
        <begin position="435"/>
        <end position="450"/>
    </location>
</feature>
<sequence>MVEEPQSKEGVRESLRPKLRLFMSADIVGSTAFKQRPGHEFNHQWFSIVRSFYTVAERFFELRWAQMINEFRESECVRNMGQETPALWKTIGDEVLFTKDIADPREALICMSVWLRVLDDLRDLLKKAGSLDLKSSAWLADFPIRNREILLRATSANQVTGVADKRQAELPSDATAAIEEEEDFEWENDRLFEDFKKNSPDVSRDFVGQSIDTGFRVGTAATSRKLMLSVELAHMLSLECARVKAGPERIPKFPISKFRFHFDGRHSLKGVLDGTPYPLLWLDVEPDRLIHSTEDILSARPKPTPGQIHEFTSALINDFPNRFCTMLEFLAHKPSAYQKYEDTIEKAIGELHARFSEREKSLTIGKESAQTLEDGTPKHVLNINALMKWALARATNPVAVPPAVPAAVVKKTVKRFSPKRVSASKRAKADKTVKPAKATTTSSTANVALARDSTTSDSLAKPEKSGSGITGKRAKESNPSRTASKRPAKRQTKPKGTND</sequence>
<gene>
    <name evidence="2" type="ORF">QE424_000196</name>
</gene>
<name>A0AAP5ADU0_9GAMM</name>
<evidence type="ECO:0000313" key="2">
    <source>
        <dbReference type="EMBL" id="MDQ1107037.1"/>
    </source>
</evidence>
<dbReference type="AlphaFoldDB" id="A0AAP5ADU0"/>
<comment type="caution">
    <text evidence="2">The sequence shown here is derived from an EMBL/GenBank/DDBJ whole genome shotgun (WGS) entry which is preliminary data.</text>
</comment>
<feature type="region of interest" description="Disordered" evidence="1">
    <location>
        <begin position="417"/>
        <end position="499"/>
    </location>
</feature>
<protein>
    <submittedName>
        <fullName evidence="2">Uncharacterized protein</fullName>
    </submittedName>
</protein>
<dbReference type="Proteomes" id="UP001226084">
    <property type="component" value="Unassembled WGS sequence"/>
</dbReference>
<evidence type="ECO:0000256" key="1">
    <source>
        <dbReference type="SAM" id="MobiDB-lite"/>
    </source>
</evidence>
<reference evidence="2" key="1">
    <citation type="submission" date="2023-07" db="EMBL/GenBank/DDBJ databases">
        <title>Functional and genomic diversity of the sorghum phyllosphere microbiome.</title>
        <authorList>
            <person name="Shade A."/>
        </authorList>
    </citation>
    <scope>NUCLEOTIDE SEQUENCE</scope>
    <source>
        <strain evidence="2">SORGH_AS_0457</strain>
    </source>
</reference>
<organism evidence="2 3">
    <name type="scientific">Stenotrophomonas rhizophila</name>
    <dbReference type="NCBI Taxonomy" id="216778"/>
    <lineage>
        <taxon>Bacteria</taxon>
        <taxon>Pseudomonadati</taxon>
        <taxon>Pseudomonadota</taxon>
        <taxon>Gammaproteobacteria</taxon>
        <taxon>Lysobacterales</taxon>
        <taxon>Lysobacteraceae</taxon>
        <taxon>Stenotrophomonas</taxon>
    </lineage>
</organism>
<feature type="compositionally biased region" description="Basic residues" evidence="1">
    <location>
        <begin position="417"/>
        <end position="426"/>
    </location>
</feature>
<evidence type="ECO:0000313" key="3">
    <source>
        <dbReference type="Proteomes" id="UP001226084"/>
    </source>
</evidence>
<dbReference type="EMBL" id="JAUTAS010000001">
    <property type="protein sequence ID" value="MDQ1107037.1"/>
    <property type="molecule type" value="Genomic_DNA"/>
</dbReference>
<accession>A0AAP5ADU0</accession>
<proteinExistence type="predicted"/>
<feature type="compositionally biased region" description="Basic residues" evidence="1">
    <location>
        <begin position="483"/>
        <end position="493"/>
    </location>
</feature>